<dbReference type="AlphaFoldDB" id="A0A9W9DLI4"/>
<name>A0A9W9DLI4_9AGAR</name>
<sequence length="157" mass="16729">MVHRTFKTVRIRKVLRGGLISTKIDSKTSSTRDSPQSVSQNESTSECTSLEVAALKQLPIHQDVLSSESFSALEKCANIPNPGAVDKEAESVDADTETAVATNMSESINSSLFTSPRRESISPLSPSSSHAIEGHCTAVHGIHSASGTNASKYLDEL</sequence>
<comment type="caution">
    <text evidence="2">The sequence shown here is derived from an EMBL/GenBank/DDBJ whole genome shotgun (WGS) entry which is preliminary data.</text>
</comment>
<feature type="compositionally biased region" description="Low complexity" evidence="1">
    <location>
        <begin position="25"/>
        <end position="34"/>
    </location>
</feature>
<proteinExistence type="predicted"/>
<evidence type="ECO:0000313" key="3">
    <source>
        <dbReference type="Proteomes" id="UP001150238"/>
    </source>
</evidence>
<organism evidence="2 3">
    <name type="scientific">Lentinula lateritia</name>
    <dbReference type="NCBI Taxonomy" id="40482"/>
    <lineage>
        <taxon>Eukaryota</taxon>
        <taxon>Fungi</taxon>
        <taxon>Dikarya</taxon>
        <taxon>Basidiomycota</taxon>
        <taxon>Agaricomycotina</taxon>
        <taxon>Agaricomycetes</taxon>
        <taxon>Agaricomycetidae</taxon>
        <taxon>Agaricales</taxon>
        <taxon>Marasmiineae</taxon>
        <taxon>Omphalotaceae</taxon>
        <taxon>Lentinula</taxon>
    </lineage>
</organism>
<gene>
    <name evidence="2" type="ORF">C8J55DRAFT_562114</name>
</gene>
<reference evidence="2" key="2">
    <citation type="journal article" date="2023" name="Proc. Natl. Acad. Sci. U.S.A.">
        <title>A global phylogenomic analysis of the shiitake genus Lentinula.</title>
        <authorList>
            <person name="Sierra-Patev S."/>
            <person name="Min B."/>
            <person name="Naranjo-Ortiz M."/>
            <person name="Looney B."/>
            <person name="Konkel Z."/>
            <person name="Slot J.C."/>
            <person name="Sakamoto Y."/>
            <person name="Steenwyk J.L."/>
            <person name="Rokas A."/>
            <person name="Carro J."/>
            <person name="Camarero S."/>
            <person name="Ferreira P."/>
            <person name="Molpeceres G."/>
            <person name="Ruiz-Duenas F.J."/>
            <person name="Serrano A."/>
            <person name="Henrissat B."/>
            <person name="Drula E."/>
            <person name="Hughes K.W."/>
            <person name="Mata J.L."/>
            <person name="Ishikawa N.K."/>
            <person name="Vargas-Isla R."/>
            <person name="Ushijima S."/>
            <person name="Smith C.A."/>
            <person name="Donoghue J."/>
            <person name="Ahrendt S."/>
            <person name="Andreopoulos W."/>
            <person name="He G."/>
            <person name="LaButti K."/>
            <person name="Lipzen A."/>
            <person name="Ng V."/>
            <person name="Riley R."/>
            <person name="Sandor L."/>
            <person name="Barry K."/>
            <person name="Martinez A.T."/>
            <person name="Xiao Y."/>
            <person name="Gibbons J.G."/>
            <person name="Terashima K."/>
            <person name="Grigoriev I.V."/>
            <person name="Hibbett D."/>
        </authorList>
    </citation>
    <scope>NUCLEOTIDE SEQUENCE</scope>
    <source>
        <strain evidence="2">Sp2 HRB7682 ss15</strain>
    </source>
</reference>
<reference evidence="2" key="1">
    <citation type="submission" date="2022-08" db="EMBL/GenBank/DDBJ databases">
        <authorList>
            <consortium name="DOE Joint Genome Institute"/>
            <person name="Min B."/>
            <person name="Riley R."/>
            <person name="Sierra-Patev S."/>
            <person name="Naranjo-Ortiz M."/>
            <person name="Looney B."/>
            <person name="Konkel Z."/>
            <person name="Slot J.C."/>
            <person name="Sakamoto Y."/>
            <person name="Steenwyk J.L."/>
            <person name="Rokas A."/>
            <person name="Carro J."/>
            <person name="Camarero S."/>
            <person name="Ferreira P."/>
            <person name="Molpeceres G."/>
            <person name="Ruiz-Duenas F.J."/>
            <person name="Serrano A."/>
            <person name="Henrissat B."/>
            <person name="Drula E."/>
            <person name="Hughes K.W."/>
            <person name="Mata J.L."/>
            <person name="Ishikawa N.K."/>
            <person name="Vargas-Isla R."/>
            <person name="Ushijima S."/>
            <person name="Smith C.A."/>
            <person name="Ahrendt S."/>
            <person name="Andreopoulos W."/>
            <person name="He G."/>
            <person name="Labutti K."/>
            <person name="Lipzen A."/>
            <person name="Ng V."/>
            <person name="Sandor L."/>
            <person name="Barry K."/>
            <person name="Martinez A.T."/>
            <person name="Xiao Y."/>
            <person name="Gibbons J.G."/>
            <person name="Terashima K."/>
            <person name="Hibbett D.S."/>
            <person name="Grigoriev I.V."/>
        </authorList>
    </citation>
    <scope>NUCLEOTIDE SEQUENCE</scope>
    <source>
        <strain evidence="2">Sp2 HRB7682 ss15</strain>
    </source>
</reference>
<feature type="region of interest" description="Disordered" evidence="1">
    <location>
        <begin position="110"/>
        <end position="129"/>
    </location>
</feature>
<dbReference type="Proteomes" id="UP001150238">
    <property type="component" value="Unassembled WGS sequence"/>
</dbReference>
<dbReference type="EMBL" id="JANVFS010000021">
    <property type="protein sequence ID" value="KAJ4476079.1"/>
    <property type="molecule type" value="Genomic_DNA"/>
</dbReference>
<evidence type="ECO:0000313" key="2">
    <source>
        <dbReference type="EMBL" id="KAJ4476079.1"/>
    </source>
</evidence>
<protein>
    <submittedName>
        <fullName evidence="2">Uncharacterized protein</fullName>
    </submittedName>
</protein>
<feature type="compositionally biased region" description="Polar residues" evidence="1">
    <location>
        <begin position="35"/>
        <end position="45"/>
    </location>
</feature>
<accession>A0A9W9DLI4</accession>
<evidence type="ECO:0000256" key="1">
    <source>
        <dbReference type="SAM" id="MobiDB-lite"/>
    </source>
</evidence>
<feature type="region of interest" description="Disordered" evidence="1">
    <location>
        <begin position="25"/>
        <end position="45"/>
    </location>
</feature>